<evidence type="ECO:0000256" key="3">
    <source>
        <dbReference type="ARBA" id="ARBA00023014"/>
    </source>
</evidence>
<dbReference type="GO" id="GO:0016491">
    <property type="term" value="F:oxidoreductase activity"/>
    <property type="evidence" value="ECO:0007669"/>
    <property type="project" value="InterPro"/>
</dbReference>
<dbReference type="InterPro" id="IPR017900">
    <property type="entry name" value="4Fe4S_Fe_S_CS"/>
</dbReference>
<dbReference type="PANTHER" id="PTHR42783:SF3">
    <property type="entry name" value="GLUTAMATE SYNTHASE [NADPH] SMALL CHAIN-RELATED"/>
    <property type="match status" value="1"/>
</dbReference>
<dbReference type="PROSITE" id="PS51379">
    <property type="entry name" value="4FE4S_FER_2"/>
    <property type="match status" value="2"/>
</dbReference>
<dbReference type="Pfam" id="PF00037">
    <property type="entry name" value="Fer4"/>
    <property type="match status" value="2"/>
</dbReference>
<dbReference type="Gene3D" id="3.50.50.60">
    <property type="entry name" value="FAD/NAD(P)-binding domain"/>
    <property type="match status" value="2"/>
</dbReference>
<organism evidence="5 6">
    <name type="scientific">Caloramator proteoclasticus DSM 10124</name>
    <dbReference type="NCBI Taxonomy" id="1121262"/>
    <lineage>
        <taxon>Bacteria</taxon>
        <taxon>Bacillati</taxon>
        <taxon>Bacillota</taxon>
        <taxon>Clostridia</taxon>
        <taxon>Eubacteriales</taxon>
        <taxon>Clostridiaceae</taxon>
        <taxon>Caloramator</taxon>
    </lineage>
</organism>
<proteinExistence type="predicted"/>
<evidence type="ECO:0000313" key="5">
    <source>
        <dbReference type="EMBL" id="SHE61314.1"/>
    </source>
</evidence>
<dbReference type="InterPro" id="IPR017896">
    <property type="entry name" value="4Fe4S_Fe-S-bd"/>
</dbReference>
<keyword evidence="6" id="KW-1185">Reference proteome</keyword>
<dbReference type="SUPFAM" id="SSF54862">
    <property type="entry name" value="4Fe-4S ferredoxins"/>
    <property type="match status" value="1"/>
</dbReference>
<dbReference type="PROSITE" id="PS00198">
    <property type="entry name" value="4FE4S_FER_1"/>
    <property type="match status" value="1"/>
</dbReference>
<keyword evidence="3" id="KW-0411">Iron-sulfur</keyword>
<dbReference type="Pfam" id="PF07992">
    <property type="entry name" value="Pyr_redox_2"/>
    <property type="match status" value="1"/>
</dbReference>
<keyword evidence="1" id="KW-0479">Metal-binding</keyword>
<dbReference type="Gene3D" id="1.10.1060.10">
    <property type="entry name" value="Alpha-helical ferredoxin"/>
    <property type="match status" value="1"/>
</dbReference>
<dbReference type="Gene3D" id="3.30.70.20">
    <property type="match status" value="2"/>
</dbReference>
<dbReference type="PRINTS" id="PR00419">
    <property type="entry name" value="ADXRDTASE"/>
</dbReference>
<name>A0A1M4UX67_9CLOT</name>
<dbReference type="SUPFAM" id="SSF51971">
    <property type="entry name" value="Nucleotide-binding domain"/>
    <property type="match status" value="2"/>
</dbReference>
<dbReference type="RefSeq" id="WP_073247983.1">
    <property type="nucleotide sequence ID" value="NZ_FQVG01000009.1"/>
</dbReference>
<dbReference type="InterPro" id="IPR036188">
    <property type="entry name" value="FAD/NAD-bd_sf"/>
</dbReference>
<dbReference type="Pfam" id="PF14691">
    <property type="entry name" value="Fer4_20"/>
    <property type="match status" value="1"/>
</dbReference>
<feature type="domain" description="4Fe-4S ferredoxin-type" evidence="4">
    <location>
        <begin position="283"/>
        <end position="312"/>
    </location>
</feature>
<dbReference type="AlphaFoldDB" id="A0A1M4UX67"/>
<keyword evidence="2" id="KW-0408">Iron</keyword>
<sequence length="897" mass="100057">MVKEKVLDLANKISRTKRGSKDEITPNDPEYKILEPIVTEEMAEVALCLELRKPQSAEEISKKCGKSLEETERLLWELAKAGVAIVNKIDGVDKFWHEIWVPGHMEMIVNNKENAKKYPQLGMAFDAYGKKRGPKIAGNVPVGLGPMRVIPIEQAIEGETRRASFEEISKYLNENTIFSVSDCSCRTAREAMGEGCGHLKEDMCIQLGHAAEFYIRTGRGRQITREEAFEIIKRAEENGLMHCVTNTDGPGKIHAICNCCGCGCFALRNANMFVNPDLVRSNYVSQVDKDKCVACGECVENCPTNALKLGQKLCSKKPIPEKKRELPYDTEWGPDKWNVDYRTNRRVVLETGSSPCKAECPAHIGIQGYIKLAAQGRYTEALELIKKENPFPAVCGRVCPRYCESACTRGDIDDPVAIDEIKKFIAEQDLNKERRYIPKKRHNYGKKIAVIGAGPAGLSCAYYLAIDGYKVTVFEKEKVLGGMLTLGIPSFRLEKDVVNAEIDILRELGVEFKTGIEVGKDIKLDDLRKQGFEAFYIAIGAQAGRKLKIEGEEAEGVITGVDFLRSVNLGELKNLNGNVVVIGGGNVAIDVARTAVRVGALNTSMYCLEKKEEMPALKEEIEEAESEGIIINNSWGPKRILTENGRVVGVEFKKCVSVFDENKKFNPKYDENETKVVKADYVLISVGQAIDWGGLIEGTKIELNPNNTIKVDPDTYQTGEKDVFAGGDIVTGPKFAIDAIAMGKEGAISIHRFVHPGQSLVLGRTKRNYKPFDKENVVLEGYDRMPRQRPLHVDGDKAKTTLRDLRGTFTEEQVKKETERCLSCGATVVDEFMCIGCGQCVTKCKFDAIKLVKKYDAQNPEFSKMKSTIVKYALKRKIRITLKKPLKYMQSVFTRKK</sequence>
<dbReference type="SUPFAM" id="SSF46548">
    <property type="entry name" value="alpha-helical ferredoxin"/>
    <property type="match status" value="2"/>
</dbReference>
<evidence type="ECO:0000256" key="2">
    <source>
        <dbReference type="ARBA" id="ARBA00023004"/>
    </source>
</evidence>
<accession>A0A1M4UX67</accession>
<dbReference type="InterPro" id="IPR023753">
    <property type="entry name" value="FAD/NAD-binding_dom"/>
</dbReference>
<dbReference type="GO" id="GO:0046872">
    <property type="term" value="F:metal ion binding"/>
    <property type="evidence" value="ECO:0007669"/>
    <property type="project" value="UniProtKB-KW"/>
</dbReference>
<feature type="domain" description="4Fe-4S ferredoxin-type" evidence="4">
    <location>
        <begin position="825"/>
        <end position="854"/>
    </location>
</feature>
<dbReference type="GO" id="GO:0051536">
    <property type="term" value="F:iron-sulfur cluster binding"/>
    <property type="evidence" value="ECO:0007669"/>
    <property type="project" value="UniProtKB-KW"/>
</dbReference>
<evidence type="ECO:0000259" key="4">
    <source>
        <dbReference type="PROSITE" id="PS51379"/>
    </source>
</evidence>
<dbReference type="InterPro" id="IPR028261">
    <property type="entry name" value="DPD_II"/>
</dbReference>
<dbReference type="EMBL" id="FQVG01000009">
    <property type="protein sequence ID" value="SHE61314.1"/>
    <property type="molecule type" value="Genomic_DNA"/>
</dbReference>
<gene>
    <name evidence="5" type="ORF">SAMN02746091_00761</name>
</gene>
<evidence type="ECO:0000313" key="6">
    <source>
        <dbReference type="Proteomes" id="UP000184423"/>
    </source>
</evidence>
<evidence type="ECO:0000256" key="1">
    <source>
        <dbReference type="ARBA" id="ARBA00022723"/>
    </source>
</evidence>
<reference evidence="6" key="1">
    <citation type="submission" date="2016-11" db="EMBL/GenBank/DDBJ databases">
        <authorList>
            <person name="Varghese N."/>
            <person name="Submissions S."/>
        </authorList>
    </citation>
    <scope>NUCLEOTIDE SEQUENCE [LARGE SCALE GENOMIC DNA]</scope>
    <source>
        <strain evidence="6">DSM 10124</strain>
    </source>
</reference>
<dbReference type="PANTHER" id="PTHR42783">
    <property type="entry name" value="GLUTAMATE SYNTHASE [NADPH] SMALL CHAIN"/>
    <property type="match status" value="1"/>
</dbReference>
<dbReference type="Proteomes" id="UP000184423">
    <property type="component" value="Unassembled WGS sequence"/>
</dbReference>
<dbReference type="InterPro" id="IPR009051">
    <property type="entry name" value="Helical_ferredxn"/>
</dbReference>
<protein>
    <submittedName>
        <fullName evidence="5">NADPH-dependent glutamate synthase beta chain</fullName>
    </submittedName>
</protein>